<evidence type="ECO:0000313" key="1">
    <source>
        <dbReference type="EMBL" id="KRK40780.1"/>
    </source>
</evidence>
<protein>
    <submittedName>
        <fullName evidence="1">Uncharacterized protein</fullName>
    </submittedName>
</protein>
<gene>
    <name evidence="1" type="ORF">FC07_GL002529</name>
</gene>
<evidence type="ECO:0000313" key="2">
    <source>
        <dbReference type="Proteomes" id="UP000051461"/>
    </source>
</evidence>
<dbReference type="EMBL" id="AZDA01000003">
    <property type="protein sequence ID" value="KRK40780.1"/>
    <property type="molecule type" value="Genomic_DNA"/>
</dbReference>
<dbReference type="AlphaFoldDB" id="A0A0R1H2I2"/>
<accession>A0A0R1H2I2</accession>
<sequence length="83" mass="9216">MEKFIVFEAKSGSIDVVEVRDNKVRTMSYDSVGGYFDHVQTFEDANQAHAAALALNEINKQTLDDDAEGIGFNDVDMDKPPFS</sequence>
<name>A0A0R1H2I2_9LACO</name>
<keyword evidence="2" id="KW-1185">Reference proteome</keyword>
<dbReference type="PATRIC" id="fig|1423726.3.peg.2623"/>
<dbReference type="RefSeq" id="WP_057903215.1">
    <property type="nucleotide sequence ID" value="NZ_AZDA01000003.1"/>
</dbReference>
<proteinExistence type="predicted"/>
<dbReference type="Proteomes" id="UP000051461">
    <property type="component" value="Unassembled WGS sequence"/>
</dbReference>
<comment type="caution">
    <text evidence="1">The sequence shown here is derived from an EMBL/GenBank/DDBJ whole genome shotgun (WGS) entry which is preliminary data.</text>
</comment>
<reference evidence="1 2" key="1">
    <citation type="journal article" date="2015" name="Genome Announc.">
        <title>Expanding the biotechnology potential of lactobacilli through comparative genomics of 213 strains and associated genera.</title>
        <authorList>
            <person name="Sun Z."/>
            <person name="Harris H.M."/>
            <person name="McCann A."/>
            <person name="Guo C."/>
            <person name="Argimon S."/>
            <person name="Zhang W."/>
            <person name="Yang X."/>
            <person name="Jeffery I.B."/>
            <person name="Cooney J.C."/>
            <person name="Kagawa T.F."/>
            <person name="Liu W."/>
            <person name="Song Y."/>
            <person name="Salvetti E."/>
            <person name="Wrobel A."/>
            <person name="Rasinkangas P."/>
            <person name="Parkhill J."/>
            <person name="Rea M.C."/>
            <person name="O'Sullivan O."/>
            <person name="Ritari J."/>
            <person name="Douillard F.P."/>
            <person name="Paul Ross R."/>
            <person name="Yang R."/>
            <person name="Briner A.E."/>
            <person name="Felis G.E."/>
            <person name="de Vos W.M."/>
            <person name="Barrangou R."/>
            <person name="Klaenhammer T.R."/>
            <person name="Caufield P.W."/>
            <person name="Cui Y."/>
            <person name="Zhang H."/>
            <person name="O'Toole P.W."/>
        </authorList>
    </citation>
    <scope>NUCLEOTIDE SEQUENCE [LARGE SCALE GENOMIC DNA]</scope>
    <source>
        <strain evidence="1 2">DSM 20003</strain>
    </source>
</reference>
<organism evidence="1 2">
    <name type="scientific">Loigolactobacillus bifermentans DSM 20003</name>
    <dbReference type="NCBI Taxonomy" id="1423726"/>
    <lineage>
        <taxon>Bacteria</taxon>
        <taxon>Bacillati</taxon>
        <taxon>Bacillota</taxon>
        <taxon>Bacilli</taxon>
        <taxon>Lactobacillales</taxon>
        <taxon>Lactobacillaceae</taxon>
        <taxon>Loigolactobacillus</taxon>
    </lineage>
</organism>